<keyword evidence="1" id="KW-1133">Transmembrane helix</keyword>
<comment type="caution">
    <text evidence="2">The sequence shown here is derived from an EMBL/GenBank/DDBJ whole genome shotgun (WGS) entry which is preliminary data.</text>
</comment>
<reference evidence="2" key="1">
    <citation type="journal article" date="2015" name="Nature">
        <title>Complex archaea that bridge the gap between prokaryotes and eukaryotes.</title>
        <authorList>
            <person name="Spang A."/>
            <person name="Saw J.H."/>
            <person name="Jorgensen S.L."/>
            <person name="Zaremba-Niedzwiedzka K."/>
            <person name="Martijn J."/>
            <person name="Lind A.E."/>
            <person name="van Eijk R."/>
            <person name="Schleper C."/>
            <person name="Guy L."/>
            <person name="Ettema T.J."/>
        </authorList>
    </citation>
    <scope>NUCLEOTIDE SEQUENCE</scope>
</reference>
<feature type="transmembrane region" description="Helical" evidence="1">
    <location>
        <begin position="43"/>
        <end position="63"/>
    </location>
</feature>
<evidence type="ECO:0000313" key="2">
    <source>
        <dbReference type="EMBL" id="KKN78195.1"/>
    </source>
</evidence>
<gene>
    <name evidence="2" type="ORF">LCGC14_0352960</name>
</gene>
<proteinExistence type="predicted"/>
<accession>A0A0F9TAE7</accession>
<keyword evidence="1" id="KW-0812">Transmembrane</keyword>
<dbReference type="AlphaFoldDB" id="A0A0F9TAE7"/>
<evidence type="ECO:0000256" key="1">
    <source>
        <dbReference type="SAM" id="Phobius"/>
    </source>
</evidence>
<sequence length="199" mass="21671">MRNSGRAREIRSARGRSRMEHRLPGWGAGGNKGWRVFRYRYQVALRVWFLAFIPLVGSCTALMPSLPEISAAAGSTLNFLDRGISAGDGGDKFSPTSRMSLSAEQMVALQAVVRQAFPGGWAIRFRSVKAGRAAVGDMAICGLVTARDSTSTPIRPYLFRVEAPAPGNQAPVKFLLKEISQTRTEQLVIYSHCNALGLT</sequence>
<organism evidence="2">
    <name type="scientific">marine sediment metagenome</name>
    <dbReference type="NCBI Taxonomy" id="412755"/>
    <lineage>
        <taxon>unclassified sequences</taxon>
        <taxon>metagenomes</taxon>
        <taxon>ecological metagenomes</taxon>
    </lineage>
</organism>
<dbReference type="EMBL" id="LAZR01000267">
    <property type="protein sequence ID" value="KKN78195.1"/>
    <property type="molecule type" value="Genomic_DNA"/>
</dbReference>
<keyword evidence="1" id="KW-0472">Membrane</keyword>
<name>A0A0F9TAE7_9ZZZZ</name>
<protein>
    <submittedName>
        <fullName evidence="2">Uncharacterized protein</fullName>
    </submittedName>
</protein>